<dbReference type="GO" id="GO:0005634">
    <property type="term" value="C:nucleus"/>
    <property type="evidence" value="ECO:0007669"/>
    <property type="project" value="UniProtKB-ARBA"/>
</dbReference>
<evidence type="ECO:0000313" key="3">
    <source>
        <dbReference type="Proteomes" id="UP001059596"/>
    </source>
</evidence>
<sequence>MAGRKRGRAHCKPIYKHQKEAPITNNGYLNFLMVYKKRFCGISPQDMVRFGARQWNQLSLDEKDLFTNMREPVILTKRPLCPADLLLIKESSEKCKMSPYARQRELKRASQGNKHCNPDRKSSPERQTDSFKECKMSPYARQRQSARTSQGSRKCATKRKRSPKSQGKDRKSLSSNESCAESKQDSNSLGSASAYIHFLRKFRRKNSELSAGDLLKKAVREWSRLDANQRQQFDRPLWVINMG</sequence>
<evidence type="ECO:0000313" key="2">
    <source>
        <dbReference type="EMBL" id="KAI8045498.1"/>
    </source>
</evidence>
<feature type="compositionally biased region" description="Polar residues" evidence="1">
    <location>
        <begin position="142"/>
        <end position="152"/>
    </location>
</feature>
<gene>
    <name evidence="2" type="ORF">M5D96_001680</name>
</gene>
<evidence type="ECO:0000256" key="1">
    <source>
        <dbReference type="SAM" id="MobiDB-lite"/>
    </source>
</evidence>
<feature type="compositionally biased region" description="Basic and acidic residues" evidence="1">
    <location>
        <begin position="116"/>
        <end position="135"/>
    </location>
</feature>
<comment type="caution">
    <text evidence="2">The sequence shown here is derived from an EMBL/GenBank/DDBJ whole genome shotgun (WGS) entry which is preliminary data.</text>
</comment>
<dbReference type="SUPFAM" id="SSF47095">
    <property type="entry name" value="HMG-box"/>
    <property type="match status" value="2"/>
</dbReference>
<name>A0A9P9YYK1_9MUSC</name>
<dbReference type="InterPro" id="IPR036910">
    <property type="entry name" value="HMG_box_dom_sf"/>
</dbReference>
<dbReference type="EMBL" id="JAMKOV010000001">
    <property type="protein sequence ID" value="KAI8045498.1"/>
    <property type="molecule type" value="Genomic_DNA"/>
</dbReference>
<accession>A0A9P9YYK1</accession>
<dbReference type="Proteomes" id="UP001059596">
    <property type="component" value="Chromosome 3R"/>
</dbReference>
<feature type="region of interest" description="Disordered" evidence="1">
    <location>
        <begin position="104"/>
        <end position="187"/>
    </location>
</feature>
<proteinExistence type="predicted"/>
<reference evidence="2" key="1">
    <citation type="journal article" date="2023" name="Genome Biol. Evol.">
        <title>Long-read-based Genome Assembly of Drosophila gunungcola Reveals Fewer Chemosensory Genes in Flower-breeding Species.</title>
        <authorList>
            <person name="Negi A."/>
            <person name="Liao B.Y."/>
            <person name="Yeh S.D."/>
        </authorList>
    </citation>
    <scope>NUCLEOTIDE SEQUENCE</scope>
    <source>
        <strain evidence="2">Sukarami</strain>
    </source>
</reference>
<protein>
    <submittedName>
        <fullName evidence="2">Uncharacterized protein</fullName>
    </submittedName>
</protein>
<dbReference type="Gene3D" id="1.10.30.10">
    <property type="entry name" value="High mobility group box domain"/>
    <property type="match status" value="1"/>
</dbReference>
<feature type="compositionally biased region" description="Polar residues" evidence="1">
    <location>
        <begin position="173"/>
        <end position="187"/>
    </location>
</feature>
<keyword evidence="3" id="KW-1185">Reference proteome</keyword>
<organism evidence="2 3">
    <name type="scientific">Drosophila gunungcola</name>
    <name type="common">fruit fly</name>
    <dbReference type="NCBI Taxonomy" id="103775"/>
    <lineage>
        <taxon>Eukaryota</taxon>
        <taxon>Metazoa</taxon>
        <taxon>Ecdysozoa</taxon>
        <taxon>Arthropoda</taxon>
        <taxon>Hexapoda</taxon>
        <taxon>Insecta</taxon>
        <taxon>Pterygota</taxon>
        <taxon>Neoptera</taxon>
        <taxon>Endopterygota</taxon>
        <taxon>Diptera</taxon>
        <taxon>Brachycera</taxon>
        <taxon>Muscomorpha</taxon>
        <taxon>Ephydroidea</taxon>
        <taxon>Drosophilidae</taxon>
        <taxon>Drosophila</taxon>
        <taxon>Sophophora</taxon>
    </lineage>
</organism>
<dbReference type="InterPro" id="IPR024460">
    <property type="entry name" value="Protamine-like"/>
</dbReference>
<dbReference type="Pfam" id="PF06382">
    <property type="entry name" value="Protamine_like"/>
    <property type="match status" value="2"/>
</dbReference>
<dbReference type="GO" id="GO:0035092">
    <property type="term" value="P:sperm DNA condensation"/>
    <property type="evidence" value="ECO:0007669"/>
    <property type="project" value="InterPro"/>
</dbReference>
<dbReference type="AlphaFoldDB" id="A0A9P9YYK1"/>